<dbReference type="RefSeq" id="WP_031415178.1">
    <property type="nucleotide sequence ID" value="NZ_CP011076.1"/>
</dbReference>
<name>A0A0F7EJZ0_BRELA</name>
<evidence type="ECO:0000313" key="1">
    <source>
        <dbReference type="EMBL" id="AKF95959.1"/>
    </source>
</evidence>
<reference evidence="1" key="1">
    <citation type="submission" date="2015-03" db="EMBL/GenBank/DDBJ databases">
        <title>MIGS Cultured Bacterial/Archaeal sample from Brevibacillus laterosporus.</title>
        <authorList>
            <person name="Zeng D."/>
            <person name="Zhu L."/>
            <person name="Dong G."/>
            <person name="Ye W."/>
            <person name="Ren D."/>
            <person name="Wu L."/>
            <person name="Xu J."/>
            <person name="Li G."/>
            <person name="Guo L."/>
        </authorList>
    </citation>
    <scope>NUCLEOTIDE SEQUENCE</scope>
    <source>
        <strain evidence="1">B9</strain>
        <plasmid evidence="1">unnamed2</plasmid>
    </source>
</reference>
<dbReference type="AlphaFoldDB" id="A0A0F7EJZ0"/>
<protein>
    <submittedName>
        <fullName evidence="1">Uncharacterized protein</fullName>
    </submittedName>
</protein>
<gene>
    <name evidence="1" type="ORF">EX87_20500</name>
</gene>
<sequence>MNNYVCLNIQSFINNRGATSSNNYQQGELSLGKSSLPEEEFPKDLRFTFNNVPFQFYRSEQGDNIEMEGQTLEFSPLSASKVHFLGVSSNGDMFDNIYFLNNTEVIHTGKLYLSDFVSELPAFQDQCALCFSYLNTRGGKRDHIKPKLWYSYIELPQLKTINKIRLEDNPFIHIFAITFES</sequence>
<keyword evidence="1" id="KW-0614">Plasmid</keyword>
<dbReference type="EMBL" id="CP011076">
    <property type="protein sequence ID" value="AKF95959.1"/>
    <property type="molecule type" value="Genomic_DNA"/>
</dbReference>
<proteinExistence type="predicted"/>
<geneLocation type="plasmid" evidence="1">
    <name>unnamed2</name>
</geneLocation>
<organism evidence="1">
    <name type="scientific">Brevibacillus laterosporus</name>
    <name type="common">Bacillus laterosporus</name>
    <dbReference type="NCBI Taxonomy" id="1465"/>
    <lineage>
        <taxon>Bacteria</taxon>
        <taxon>Bacillati</taxon>
        <taxon>Bacillota</taxon>
        <taxon>Bacilli</taxon>
        <taxon>Bacillales</taxon>
        <taxon>Paenibacillaceae</taxon>
        <taxon>Brevibacillus</taxon>
    </lineage>
</organism>
<accession>A0A0F7EJZ0</accession>